<dbReference type="eggNOG" id="COG4775">
    <property type="taxonomic scope" value="Bacteria"/>
</dbReference>
<organism evidence="7 8">
    <name type="scientific">Thermocrinis albus (strain DSM 14484 / JCM 11386 / HI 11/12)</name>
    <dbReference type="NCBI Taxonomy" id="638303"/>
    <lineage>
        <taxon>Bacteria</taxon>
        <taxon>Pseudomonadati</taxon>
        <taxon>Aquificota</taxon>
        <taxon>Aquificia</taxon>
        <taxon>Aquificales</taxon>
        <taxon>Aquificaceae</taxon>
        <taxon>Thermocrinis</taxon>
    </lineage>
</organism>
<name>D3SPM3_THEAH</name>
<dbReference type="InterPro" id="IPR010827">
    <property type="entry name" value="BamA/TamA_POTRA"/>
</dbReference>
<dbReference type="InterPro" id="IPR000184">
    <property type="entry name" value="Bac_surfAg_D15"/>
</dbReference>
<accession>D3SPM3</accession>
<evidence type="ECO:0000256" key="2">
    <source>
        <dbReference type="ARBA" id="ARBA00022692"/>
    </source>
</evidence>
<dbReference type="PANTHER" id="PTHR12815">
    <property type="entry name" value="SORTING AND ASSEMBLY MACHINERY SAMM50 PROTEIN FAMILY MEMBER"/>
    <property type="match status" value="1"/>
</dbReference>
<evidence type="ECO:0000313" key="8">
    <source>
        <dbReference type="Proteomes" id="UP000002043"/>
    </source>
</evidence>
<dbReference type="Proteomes" id="UP000002043">
    <property type="component" value="Chromosome"/>
</dbReference>
<reference evidence="8" key="1">
    <citation type="journal article" date="2010" name="Stand. Genomic Sci.">
        <title>Complete genome sequence of Thermocrinis albus type strain (HI 11/12T).</title>
        <authorList>
            <person name="Wirth R."/>
            <person name="Sikorski J."/>
            <person name="Brambilla E."/>
            <person name="Misra M."/>
            <person name="Lapidus A."/>
            <person name="Copeland A."/>
            <person name="Nolan M."/>
            <person name="Lucas S."/>
            <person name="Chen F."/>
            <person name="Tice H."/>
            <person name="Cheng J.F."/>
            <person name="Han C."/>
            <person name="Detter J.C."/>
            <person name="Tapia R."/>
            <person name="Bruce D."/>
            <person name="Goodwin L."/>
            <person name="Pitluck S."/>
            <person name="Pati A."/>
            <person name="Anderson I."/>
            <person name="Ivanova N."/>
            <person name="Mavromatis K."/>
            <person name="Mikhailova N."/>
            <person name="Chen A."/>
            <person name="Palaniappan K."/>
            <person name="Bilek Y."/>
            <person name="Hader T."/>
            <person name="Land M."/>
            <person name="Hauser L."/>
            <person name="Chang Y.J."/>
            <person name="Jeffries C.D."/>
            <person name="Tindall B.J."/>
            <person name="Rohde M."/>
            <person name="Goker M."/>
            <person name="Bristow J."/>
            <person name="Eisen J.A."/>
            <person name="Markowitz V."/>
            <person name="Hugenholtz P."/>
            <person name="Kyrpides N.C."/>
            <person name="Klenk H.P."/>
        </authorList>
    </citation>
    <scope>NUCLEOTIDE SEQUENCE [LARGE SCALE GENOMIC DNA]</scope>
    <source>
        <strain evidence="8">DSM 14484 / JCM 11386 / HI 11/12</strain>
    </source>
</reference>
<dbReference type="OrthoDB" id="9803054at2"/>
<dbReference type="RefSeq" id="WP_012991517.1">
    <property type="nucleotide sequence ID" value="NC_013894.1"/>
</dbReference>
<dbReference type="PROSITE" id="PS51779">
    <property type="entry name" value="POTRA"/>
    <property type="match status" value="1"/>
</dbReference>
<dbReference type="KEGG" id="tal:Thal_0476"/>
<feature type="domain" description="POTRA" evidence="6">
    <location>
        <begin position="72"/>
        <end position="150"/>
    </location>
</feature>
<evidence type="ECO:0000313" key="7">
    <source>
        <dbReference type="EMBL" id="ADC89110.1"/>
    </source>
</evidence>
<dbReference type="InterPro" id="IPR034746">
    <property type="entry name" value="POTRA"/>
</dbReference>
<evidence type="ECO:0000256" key="3">
    <source>
        <dbReference type="ARBA" id="ARBA00022729"/>
    </source>
</evidence>
<dbReference type="HOGENOM" id="CLU_007664_1_1_0"/>
<dbReference type="Gene3D" id="3.10.20.310">
    <property type="entry name" value="membrane protein fhac"/>
    <property type="match status" value="3"/>
</dbReference>
<evidence type="ECO:0000256" key="4">
    <source>
        <dbReference type="ARBA" id="ARBA00023136"/>
    </source>
</evidence>
<keyword evidence="5" id="KW-0998">Cell outer membrane</keyword>
<dbReference type="STRING" id="638303.Thal_0476"/>
<comment type="subcellular location">
    <subcellularLocation>
        <location evidence="1">Membrane</location>
    </subcellularLocation>
</comment>
<keyword evidence="4" id="KW-0472">Membrane</keyword>
<dbReference type="PANTHER" id="PTHR12815:SF47">
    <property type="entry name" value="TRANSLOCATION AND ASSEMBLY MODULE SUBUNIT TAMA"/>
    <property type="match status" value="1"/>
</dbReference>
<dbReference type="Pfam" id="PF07244">
    <property type="entry name" value="POTRA"/>
    <property type="match status" value="3"/>
</dbReference>
<protein>
    <submittedName>
        <fullName evidence="7">Surface antigen (D15)</fullName>
    </submittedName>
</protein>
<evidence type="ECO:0000256" key="1">
    <source>
        <dbReference type="ARBA" id="ARBA00004370"/>
    </source>
</evidence>
<evidence type="ECO:0000259" key="6">
    <source>
        <dbReference type="PROSITE" id="PS51779"/>
    </source>
</evidence>
<proteinExistence type="predicted"/>
<keyword evidence="8" id="KW-1185">Reference proteome</keyword>
<keyword evidence="3" id="KW-0732">Signal</keyword>
<dbReference type="EMBL" id="CP001931">
    <property type="protein sequence ID" value="ADC89110.1"/>
    <property type="molecule type" value="Genomic_DNA"/>
</dbReference>
<evidence type="ECO:0000256" key="5">
    <source>
        <dbReference type="ARBA" id="ARBA00023237"/>
    </source>
</evidence>
<dbReference type="Pfam" id="PF01103">
    <property type="entry name" value="Omp85"/>
    <property type="match status" value="1"/>
</dbReference>
<dbReference type="GO" id="GO:0019867">
    <property type="term" value="C:outer membrane"/>
    <property type="evidence" value="ECO:0007669"/>
    <property type="project" value="InterPro"/>
</dbReference>
<dbReference type="AlphaFoldDB" id="D3SPM3"/>
<dbReference type="InterPro" id="IPR039910">
    <property type="entry name" value="D15-like"/>
</dbReference>
<keyword evidence="2" id="KW-0812">Transmembrane</keyword>
<sequence>MLVLFLFLFCLGSWGKVILESNYPLEGNNLQKVLTERNYEEIVQIISSMEVVKNVRTEKKGEDVIIYVERYPVIKKIIISGNRGVSRQEILGVLGLAEGAPITEDFPLKEIEERVKELYADKGFLEAKVAVTLSVDQRGYAELYVGIDEGDLFFLKGGVYEGSRLDSKFLDRKLGIVEGRVFSKSQIEEKLPLLQDTYLSLGFWESFVYYEGVKGEVYPRPFWRVLMPLEPGSSKNPLHLAGALVEGLSTLFTHPIATFKALTGKGHVAYPIFRVVEGRRYHVTFEGNSFFDGSLLLKATQLPQKGVDPFSLEEAVEGIGELYKTKGFLDASVSYQVKDGNIIFRIHEGQRYFMVIGNKEEPYDEEKLEEIKEEILEDLKKDGYLLAEVDVHKRVDTTAKKVYVEFKVNKGKKQILKDIVCEGEDKDIREIFRAVQEKLPTFYDTKIIENLNLQLDKYFKEKGYMEGDFSAEVRLEEDKDAVFYTYLYKVTKGERYRLGEDVYYGYKKISQRELSYMTVRDEYYYRKLDDMTLYNFYTSDIFSGVRIQTFVDRKNKKVHRLIQLQEDKRGYYDLAVGYNTQDRITLGFQLGLKDLMGLGVELKGMYARSSKREAYRLSVGDKFFFTRNLWINGDIFKEWSQHRSYSLTSKGVAVAFGYRITPYTSIGPAFSVTDNSVLGSIISLRKYSFFLLREYRDDIFSPQRLHYDSLTFTVAEGERRYTKLELNTYYLIPLPRRSTLVLKVAGGSVSKGAPIFDRFFLGGLKDMRGYSYEEIGQPSGGRYYLFGRTELEISVRGPFVVIPFYEMGGVSDRISRIDIKHSFGVSAGFQTPVGPVRFDIAFPGEKNFLRRVKFYVSVGYLY</sequence>
<gene>
    <name evidence="7" type="ordered locus">Thal_0476</name>
</gene>
<dbReference type="Gene3D" id="2.40.160.50">
    <property type="entry name" value="membrane protein fhac: a member of the omp85/tpsb transporter family"/>
    <property type="match status" value="1"/>
</dbReference>